<evidence type="ECO:0000256" key="2">
    <source>
        <dbReference type="ARBA" id="ARBA00023125"/>
    </source>
</evidence>
<dbReference type="PANTHER" id="PTHR46796">
    <property type="entry name" value="HTH-TYPE TRANSCRIPTIONAL ACTIVATOR RHAS-RELATED"/>
    <property type="match status" value="1"/>
</dbReference>
<dbReference type="InterPro" id="IPR018060">
    <property type="entry name" value="HTH_AraC"/>
</dbReference>
<organism evidence="5 6">
    <name type="scientific">Celeribacter ethanolicus</name>
    <dbReference type="NCBI Taxonomy" id="1758178"/>
    <lineage>
        <taxon>Bacteria</taxon>
        <taxon>Pseudomonadati</taxon>
        <taxon>Pseudomonadota</taxon>
        <taxon>Alphaproteobacteria</taxon>
        <taxon>Rhodobacterales</taxon>
        <taxon>Roseobacteraceae</taxon>
        <taxon>Celeribacter</taxon>
    </lineage>
</organism>
<keyword evidence="1" id="KW-0805">Transcription regulation</keyword>
<keyword evidence="2" id="KW-0238">DNA-binding</keyword>
<evidence type="ECO:0000256" key="1">
    <source>
        <dbReference type="ARBA" id="ARBA00023015"/>
    </source>
</evidence>
<dbReference type="PANTHER" id="PTHR46796:SF12">
    <property type="entry name" value="HTH-TYPE DNA-BINDING TRANSCRIPTIONAL ACTIVATOR EUTR"/>
    <property type="match status" value="1"/>
</dbReference>
<keyword evidence="6" id="KW-1185">Reference proteome</keyword>
<keyword evidence="3" id="KW-0804">Transcription</keyword>
<dbReference type="PROSITE" id="PS01124">
    <property type="entry name" value="HTH_ARAC_FAMILY_2"/>
    <property type="match status" value="1"/>
</dbReference>
<dbReference type="STRING" id="1758178.GCA_001550095_00395"/>
<evidence type="ECO:0000313" key="5">
    <source>
        <dbReference type="EMBL" id="ATG48236.1"/>
    </source>
</evidence>
<dbReference type="InterPro" id="IPR050204">
    <property type="entry name" value="AraC_XylS_family_regulators"/>
</dbReference>
<feature type="domain" description="HTH araC/xylS-type" evidence="4">
    <location>
        <begin position="246"/>
        <end position="335"/>
    </location>
</feature>
<dbReference type="EMBL" id="CP022196">
    <property type="protein sequence ID" value="ATG48236.1"/>
    <property type="molecule type" value="Genomic_DNA"/>
</dbReference>
<dbReference type="KEGG" id="ceh:CEW89_12075"/>
<dbReference type="Pfam" id="PF12833">
    <property type="entry name" value="HTH_18"/>
    <property type="match status" value="1"/>
</dbReference>
<dbReference type="SMART" id="SM00342">
    <property type="entry name" value="HTH_ARAC"/>
    <property type="match status" value="1"/>
</dbReference>
<name>A0A291GDY9_9RHOB</name>
<evidence type="ECO:0000259" key="4">
    <source>
        <dbReference type="PROSITE" id="PS01124"/>
    </source>
</evidence>
<sequence>MQRVNLTVLRTAILDTCCQAASHNGKTKIFRLLIMHTEIKPRTRVREVRFDSFVDQERGLDGWNQLYRQLSPGAFEGHIAALEWEDITLYRETVNQKMENIYRVPDGYVCVGFSLGRRLTMAGVSNAIGTGTGMIHVAGEDYHIFTDSDADYIMLTLPQDCLPEDIICGARAVTPQESHGIAEWMLTLMESARQGIAQQAVLDLAPDLLLDRISLWARQASRVRSRKLPRGLMADILAACDSLPFDKMSVSHLAKHLDRDRAMLRAACLERTGMTLDDMLKGRRLSEVHRRLRFSDPRSTKVSDVSMEFGYYHWGRFSQGYRAMFGERPSDTLRRATPQPH</sequence>
<evidence type="ECO:0000256" key="3">
    <source>
        <dbReference type="ARBA" id="ARBA00023163"/>
    </source>
</evidence>
<gene>
    <name evidence="5" type="ORF">CEW89_12075</name>
</gene>
<protein>
    <recommendedName>
        <fullName evidence="4">HTH araC/xylS-type domain-containing protein</fullName>
    </recommendedName>
</protein>
<dbReference type="Gene3D" id="1.10.10.60">
    <property type="entry name" value="Homeodomain-like"/>
    <property type="match status" value="1"/>
</dbReference>
<proteinExistence type="predicted"/>
<dbReference type="GO" id="GO:0003700">
    <property type="term" value="F:DNA-binding transcription factor activity"/>
    <property type="evidence" value="ECO:0007669"/>
    <property type="project" value="InterPro"/>
</dbReference>
<dbReference type="GO" id="GO:0043565">
    <property type="term" value="F:sequence-specific DNA binding"/>
    <property type="evidence" value="ECO:0007669"/>
    <property type="project" value="InterPro"/>
</dbReference>
<dbReference type="Proteomes" id="UP000217935">
    <property type="component" value="Chromosome"/>
</dbReference>
<dbReference type="AlphaFoldDB" id="A0A291GDY9"/>
<accession>A0A291GDY9</accession>
<evidence type="ECO:0000313" key="6">
    <source>
        <dbReference type="Proteomes" id="UP000217935"/>
    </source>
</evidence>
<reference evidence="5 6" key="1">
    <citation type="submission" date="2017-06" db="EMBL/GenBank/DDBJ databases">
        <title>Celeribacter sp. TSPH2 complete genome sequence.</title>
        <authorList>
            <person name="Woo J.-H."/>
            <person name="Kim H.-S."/>
        </authorList>
    </citation>
    <scope>NUCLEOTIDE SEQUENCE [LARGE SCALE GENOMIC DNA]</scope>
    <source>
        <strain evidence="5 6">TSPH2</strain>
    </source>
</reference>